<dbReference type="Gene3D" id="2.30.39.10">
    <property type="entry name" value="Alpha-1-antitrypsin, domain 1"/>
    <property type="match status" value="1"/>
</dbReference>
<dbReference type="InterPro" id="IPR000215">
    <property type="entry name" value="Serpin_fam"/>
</dbReference>
<dbReference type="EMBL" id="DXEZ01000018">
    <property type="protein sequence ID" value="HIX53529.1"/>
    <property type="molecule type" value="Genomic_DNA"/>
</dbReference>
<reference evidence="3" key="2">
    <citation type="submission" date="2021-04" db="EMBL/GenBank/DDBJ databases">
        <authorList>
            <person name="Gilroy R."/>
        </authorList>
    </citation>
    <scope>NUCLEOTIDE SEQUENCE</scope>
    <source>
        <strain evidence="3">1719</strain>
    </source>
</reference>
<dbReference type="SMART" id="SM00093">
    <property type="entry name" value="SERPIN"/>
    <property type="match status" value="1"/>
</dbReference>
<dbReference type="GO" id="GO:0005615">
    <property type="term" value="C:extracellular space"/>
    <property type="evidence" value="ECO:0007669"/>
    <property type="project" value="InterPro"/>
</dbReference>
<reference evidence="3" key="1">
    <citation type="journal article" date="2021" name="PeerJ">
        <title>Extensive microbial diversity within the chicken gut microbiome revealed by metagenomics and culture.</title>
        <authorList>
            <person name="Gilroy R."/>
            <person name="Ravi A."/>
            <person name="Getino M."/>
            <person name="Pursley I."/>
            <person name="Horton D.L."/>
            <person name="Alikhan N.F."/>
            <person name="Baker D."/>
            <person name="Gharbi K."/>
            <person name="Hall N."/>
            <person name="Watson M."/>
            <person name="Adriaenssens E.M."/>
            <person name="Foster-Nyarko E."/>
            <person name="Jarju S."/>
            <person name="Secka A."/>
            <person name="Antonio M."/>
            <person name="Oren A."/>
            <person name="Chaudhuri R.R."/>
            <person name="La Ragione R."/>
            <person name="Hildebrand F."/>
            <person name="Pallen M.J."/>
        </authorList>
    </citation>
    <scope>NUCLEOTIDE SEQUENCE</scope>
    <source>
        <strain evidence="3">1719</strain>
    </source>
</reference>
<dbReference type="Gene3D" id="3.30.497.10">
    <property type="entry name" value="Antithrombin, subunit I, domain 2"/>
    <property type="match status" value="1"/>
</dbReference>
<dbReference type="GO" id="GO:0004867">
    <property type="term" value="F:serine-type endopeptidase inhibitor activity"/>
    <property type="evidence" value="ECO:0007669"/>
    <property type="project" value="InterPro"/>
</dbReference>
<evidence type="ECO:0000256" key="1">
    <source>
        <dbReference type="RuleBase" id="RU000411"/>
    </source>
</evidence>
<comment type="similarity">
    <text evidence="1">Belongs to the serpin family.</text>
</comment>
<dbReference type="CDD" id="cd19588">
    <property type="entry name" value="serpin_miropin-like"/>
    <property type="match status" value="1"/>
</dbReference>
<dbReference type="Proteomes" id="UP000824156">
    <property type="component" value="Unassembled WGS sequence"/>
</dbReference>
<evidence type="ECO:0000313" key="4">
    <source>
        <dbReference type="Proteomes" id="UP000824156"/>
    </source>
</evidence>
<dbReference type="InterPro" id="IPR023795">
    <property type="entry name" value="Serpin_CS"/>
</dbReference>
<gene>
    <name evidence="3" type="ORF">H9853_00760</name>
</gene>
<dbReference type="InterPro" id="IPR042178">
    <property type="entry name" value="Serpin_sf_1"/>
</dbReference>
<evidence type="ECO:0000313" key="3">
    <source>
        <dbReference type="EMBL" id="HIX53529.1"/>
    </source>
</evidence>
<proteinExistence type="inferred from homology"/>
<dbReference type="InterPro" id="IPR042185">
    <property type="entry name" value="Serpin_sf_2"/>
</dbReference>
<evidence type="ECO:0000259" key="2">
    <source>
        <dbReference type="SMART" id="SM00093"/>
    </source>
</evidence>
<dbReference type="PROSITE" id="PS00284">
    <property type="entry name" value="SERPIN"/>
    <property type="match status" value="1"/>
</dbReference>
<dbReference type="SUPFAM" id="SSF56574">
    <property type="entry name" value="Serpins"/>
    <property type="match status" value="1"/>
</dbReference>
<protein>
    <submittedName>
        <fullName evidence="3">Serpin family protein</fullName>
    </submittedName>
</protein>
<dbReference type="PANTHER" id="PTHR11461">
    <property type="entry name" value="SERINE PROTEASE INHIBITOR, SERPIN"/>
    <property type="match status" value="1"/>
</dbReference>
<dbReference type="AlphaFoldDB" id="A0A9D2AY74"/>
<feature type="domain" description="Serpin" evidence="2">
    <location>
        <begin position="51"/>
        <end position="407"/>
    </location>
</feature>
<dbReference type="Pfam" id="PF00079">
    <property type="entry name" value="Serpin"/>
    <property type="match status" value="1"/>
</dbReference>
<comment type="caution">
    <text evidence="3">The sequence shown here is derived from an EMBL/GenBank/DDBJ whole genome shotgun (WGS) entry which is preliminary data.</text>
</comment>
<dbReference type="InterPro" id="IPR036186">
    <property type="entry name" value="Serpin_sf"/>
</dbReference>
<dbReference type="PROSITE" id="PS51257">
    <property type="entry name" value="PROKAR_LIPOPROTEIN"/>
    <property type="match status" value="1"/>
</dbReference>
<name>A0A9D2AY74_9SPHI</name>
<sequence>MRTLFITQLIVLLSMASCKTQHNTLSKDGIDSLRLSDKQLEKVALENQFTLDFFRISQQDAKSSENIFLSPLSASMVLSMTASGAEGSTLQEMQKALGYGNMDQDQVNSYYQTLISSLGKLNDNTQIELANSLWYDKNFKVKKSFKDTSKQYYLADATALDFNSPSAKNEINSWVERSTHGKITEMIDDIPAQTSMYLINALYFKGMWSEPFKEQDTRAADFHLHDKQTVQADFMNITHDFQYYQDQKAQILEMPYGKGNFSMVFMLPNEGSSPQDLLQEMDGSFLKETFSALNKRKLAVSVPKFKFSYQKELNELLKSLGMQEAFSPSADFSKLSDDSRTYIDEVLQKAFVEVNEEGTEAAAATSVGIALTSMPVIEKVELNRPFIFMIKENSSNLILFMGTLADPTQE</sequence>
<organism evidence="3 4">
    <name type="scientific">Candidatus Sphingobacterium stercoripullorum</name>
    <dbReference type="NCBI Taxonomy" id="2838759"/>
    <lineage>
        <taxon>Bacteria</taxon>
        <taxon>Pseudomonadati</taxon>
        <taxon>Bacteroidota</taxon>
        <taxon>Sphingobacteriia</taxon>
        <taxon>Sphingobacteriales</taxon>
        <taxon>Sphingobacteriaceae</taxon>
        <taxon>Sphingobacterium</taxon>
    </lineage>
</organism>
<dbReference type="InterPro" id="IPR023796">
    <property type="entry name" value="Serpin_dom"/>
</dbReference>
<accession>A0A9D2AY74</accession>
<dbReference type="PANTHER" id="PTHR11461:SF211">
    <property type="entry name" value="GH10112P-RELATED"/>
    <property type="match status" value="1"/>
</dbReference>